<accession>A0A6A6LGJ9</accession>
<sequence length="209" mass="23299">MSPKDLPIKFPMPSIAPFNIFMDKRKPRSGTGDLSTVKAAAWAWYQHGSGSNEGKPINEFAVTRTRQAYRPSRYKLEAMKVVEECSIEESSQSHNEAIPVHTDSNSLLDAYEIESISKRLDCLIGSSNMFCDRDNVYGDARQKNSRSAIKKNNKNILRGLWLRYAVVCGTREDVDTSAFVRSRPPPAMAATHAPVVKTAVCRPRAAHAQ</sequence>
<proteinExistence type="predicted"/>
<organism evidence="1 2">
    <name type="scientific">Hevea brasiliensis</name>
    <name type="common">Para rubber tree</name>
    <name type="synonym">Siphonia brasiliensis</name>
    <dbReference type="NCBI Taxonomy" id="3981"/>
    <lineage>
        <taxon>Eukaryota</taxon>
        <taxon>Viridiplantae</taxon>
        <taxon>Streptophyta</taxon>
        <taxon>Embryophyta</taxon>
        <taxon>Tracheophyta</taxon>
        <taxon>Spermatophyta</taxon>
        <taxon>Magnoliopsida</taxon>
        <taxon>eudicotyledons</taxon>
        <taxon>Gunneridae</taxon>
        <taxon>Pentapetalae</taxon>
        <taxon>rosids</taxon>
        <taxon>fabids</taxon>
        <taxon>Malpighiales</taxon>
        <taxon>Euphorbiaceae</taxon>
        <taxon>Crotonoideae</taxon>
        <taxon>Micrandreae</taxon>
        <taxon>Hevea</taxon>
    </lineage>
</organism>
<dbReference type="PANTHER" id="PTHR34665">
    <property type="entry name" value="DUF3741 DOMAIN-CONTAINING PROTEIN"/>
    <property type="match status" value="1"/>
</dbReference>
<dbReference type="AlphaFoldDB" id="A0A6A6LGJ9"/>
<comment type="caution">
    <text evidence="1">The sequence shown here is derived from an EMBL/GenBank/DDBJ whole genome shotgun (WGS) entry which is preliminary data.</text>
</comment>
<protein>
    <submittedName>
        <fullName evidence="1">Uncharacterized protein</fullName>
    </submittedName>
</protein>
<dbReference type="Proteomes" id="UP000467840">
    <property type="component" value="Chromosome 4"/>
</dbReference>
<dbReference type="PANTHER" id="PTHR34665:SF4">
    <property type="entry name" value="DUF3741 DOMAIN-CONTAINING PROTEIN"/>
    <property type="match status" value="1"/>
</dbReference>
<name>A0A6A6LGJ9_HEVBR</name>
<reference evidence="1 2" key="1">
    <citation type="journal article" date="2020" name="Mol. Plant">
        <title>The Chromosome-Based Rubber Tree Genome Provides New Insights into Spurge Genome Evolution and Rubber Biosynthesis.</title>
        <authorList>
            <person name="Liu J."/>
            <person name="Shi C."/>
            <person name="Shi C.C."/>
            <person name="Li W."/>
            <person name="Zhang Q.J."/>
            <person name="Zhang Y."/>
            <person name="Li K."/>
            <person name="Lu H.F."/>
            <person name="Shi C."/>
            <person name="Zhu S.T."/>
            <person name="Xiao Z.Y."/>
            <person name="Nan H."/>
            <person name="Yue Y."/>
            <person name="Zhu X.G."/>
            <person name="Wu Y."/>
            <person name="Hong X.N."/>
            <person name="Fan G.Y."/>
            <person name="Tong Y."/>
            <person name="Zhang D."/>
            <person name="Mao C.L."/>
            <person name="Liu Y.L."/>
            <person name="Hao S.J."/>
            <person name="Liu W.Q."/>
            <person name="Lv M.Q."/>
            <person name="Zhang H.B."/>
            <person name="Liu Y."/>
            <person name="Hu-Tang G.R."/>
            <person name="Wang J.P."/>
            <person name="Wang J.H."/>
            <person name="Sun Y.H."/>
            <person name="Ni S.B."/>
            <person name="Chen W.B."/>
            <person name="Zhang X.C."/>
            <person name="Jiao Y.N."/>
            <person name="Eichler E.E."/>
            <person name="Li G.H."/>
            <person name="Liu X."/>
            <person name="Gao L.Z."/>
        </authorList>
    </citation>
    <scope>NUCLEOTIDE SEQUENCE [LARGE SCALE GENOMIC DNA]</scope>
    <source>
        <strain evidence="2">cv. GT1</strain>
        <tissue evidence="1">Leaf</tissue>
    </source>
</reference>
<dbReference type="EMBL" id="JAAGAX010000010">
    <property type="protein sequence ID" value="KAF2300571.1"/>
    <property type="molecule type" value="Genomic_DNA"/>
</dbReference>
<keyword evidence="2" id="KW-1185">Reference proteome</keyword>
<gene>
    <name evidence="1" type="ORF">GH714_014071</name>
</gene>
<evidence type="ECO:0000313" key="2">
    <source>
        <dbReference type="Proteomes" id="UP000467840"/>
    </source>
</evidence>
<evidence type="ECO:0000313" key="1">
    <source>
        <dbReference type="EMBL" id="KAF2300571.1"/>
    </source>
</evidence>